<dbReference type="PANTHER" id="PTHR33986:SF15">
    <property type="entry name" value="MITOCHONDRIAL FISSION PROTEIN ELM1"/>
    <property type="match status" value="1"/>
</dbReference>
<keyword evidence="2" id="KW-1185">Reference proteome</keyword>
<evidence type="ECO:0000313" key="1">
    <source>
        <dbReference type="EMBL" id="CAG4969576.1"/>
    </source>
</evidence>
<reference evidence="1 2" key="1">
    <citation type="submission" date="2021-04" db="EMBL/GenBank/DDBJ databases">
        <authorList>
            <person name="Rodrigo-Torres L."/>
            <person name="Arahal R. D."/>
            <person name="Lucena T."/>
        </authorList>
    </citation>
    <scope>NUCLEOTIDE SEQUENCE [LARGE SCALE GENOMIC DNA]</scope>
    <source>
        <strain evidence="1 2">CECT 30171</strain>
    </source>
</reference>
<organism evidence="1 2">
    <name type="scientific">Novilysobacter luteus</name>
    <dbReference type="NCBI Taxonomy" id="2822368"/>
    <lineage>
        <taxon>Bacteria</taxon>
        <taxon>Pseudomonadati</taxon>
        <taxon>Pseudomonadota</taxon>
        <taxon>Gammaproteobacteria</taxon>
        <taxon>Lysobacterales</taxon>
        <taxon>Lysobacteraceae</taxon>
        <taxon>Novilysobacter</taxon>
    </lineage>
</organism>
<proteinExistence type="predicted"/>
<gene>
    <name evidence="1" type="ORF">LYB30171_00529</name>
</gene>
<dbReference type="Proteomes" id="UP000680116">
    <property type="component" value="Chromosome"/>
</dbReference>
<evidence type="ECO:0000313" key="2">
    <source>
        <dbReference type="Proteomes" id="UP000680116"/>
    </source>
</evidence>
<dbReference type="EMBL" id="OU015430">
    <property type="protein sequence ID" value="CAG4969576.1"/>
    <property type="molecule type" value="Genomic_DNA"/>
</dbReference>
<dbReference type="Pfam" id="PF06258">
    <property type="entry name" value="Mito_fiss_Elm1"/>
    <property type="match status" value="1"/>
</dbReference>
<protein>
    <recommendedName>
        <fullName evidence="3">Nucleoside-diphosphate sugar epimerase</fullName>
    </recommendedName>
</protein>
<accession>A0ABN7QVR9</accession>
<name>A0ABN7QVR9_9GAMM</name>
<dbReference type="PANTHER" id="PTHR33986">
    <property type="entry name" value="OS02G0535700 PROTEIN"/>
    <property type="match status" value="1"/>
</dbReference>
<sequence length="320" mass="34283">MERSPATSIWTVTDGHAGNLRQAQALAAALGGRPHHCTVHPRAPWRWLAPRRLPLARAGLGNALGRLLDEPPALAIGCGRQAALATRVLRSRGSRAVQILDPRLSTRHWDLVIAPEHDGLDGDNVIRLLGSLHPVDDTWLATARGHFAALGTLAQPRTALLLGGISAHARFAPAMIDALVERLHRTVEAEGGCLMVTTSRRTPDEVVARLRGRLQGKAHVVLNGPGDGGNLYPGMLAWADRIVCTADSVNMVSEACATHAPVFVAGIDELRGRPRRFLDSLLGLGRVRGVDDVLAPFAATPLRETGRVSAEVRRRLDLAG</sequence>
<dbReference type="RefSeq" id="WP_215219525.1">
    <property type="nucleotide sequence ID" value="NZ_OU015430.1"/>
</dbReference>
<evidence type="ECO:0008006" key="3">
    <source>
        <dbReference type="Google" id="ProtNLM"/>
    </source>
</evidence>
<dbReference type="InterPro" id="IPR009367">
    <property type="entry name" value="Elm1-like"/>
</dbReference>